<dbReference type="RefSeq" id="WP_376844998.1">
    <property type="nucleotide sequence ID" value="NZ_JBHSFW010000001.1"/>
</dbReference>
<comment type="caution">
    <text evidence="5">The sequence shown here is derived from an EMBL/GenBank/DDBJ whole genome shotgun (WGS) entry which is preliminary data.</text>
</comment>
<keyword evidence="6" id="KW-1185">Reference proteome</keyword>
<feature type="domain" description="Methyltransferase" evidence="4">
    <location>
        <begin position="41"/>
        <end position="133"/>
    </location>
</feature>
<name>A0ABV9GM40_9BACL</name>
<proteinExistence type="predicted"/>
<dbReference type="InterPro" id="IPR041698">
    <property type="entry name" value="Methyltransf_25"/>
</dbReference>
<evidence type="ECO:0000256" key="1">
    <source>
        <dbReference type="ARBA" id="ARBA00022603"/>
    </source>
</evidence>
<dbReference type="Gene3D" id="3.40.50.150">
    <property type="entry name" value="Vaccinia Virus protein VP39"/>
    <property type="match status" value="1"/>
</dbReference>
<dbReference type="EC" id="2.1.1.-" evidence="5"/>
<evidence type="ECO:0000256" key="2">
    <source>
        <dbReference type="ARBA" id="ARBA00022679"/>
    </source>
</evidence>
<organism evidence="5 6">
    <name type="scientific">Camelliibacillus cellulosilyticus</name>
    <dbReference type="NCBI Taxonomy" id="2174486"/>
    <lineage>
        <taxon>Bacteria</taxon>
        <taxon>Bacillati</taxon>
        <taxon>Bacillota</taxon>
        <taxon>Bacilli</taxon>
        <taxon>Bacillales</taxon>
        <taxon>Sporolactobacillaceae</taxon>
        <taxon>Camelliibacillus</taxon>
    </lineage>
</organism>
<dbReference type="Pfam" id="PF13649">
    <property type="entry name" value="Methyltransf_25"/>
    <property type="match status" value="1"/>
</dbReference>
<evidence type="ECO:0000313" key="6">
    <source>
        <dbReference type="Proteomes" id="UP001596022"/>
    </source>
</evidence>
<accession>A0ABV9GM40</accession>
<reference evidence="6" key="1">
    <citation type="journal article" date="2019" name="Int. J. Syst. Evol. Microbiol.">
        <title>The Global Catalogue of Microorganisms (GCM) 10K type strain sequencing project: providing services to taxonomists for standard genome sequencing and annotation.</title>
        <authorList>
            <consortium name="The Broad Institute Genomics Platform"/>
            <consortium name="The Broad Institute Genome Sequencing Center for Infectious Disease"/>
            <person name="Wu L."/>
            <person name="Ma J."/>
        </authorList>
    </citation>
    <scope>NUCLEOTIDE SEQUENCE [LARGE SCALE GENOMIC DNA]</scope>
    <source>
        <strain evidence="6">CGMCC 1.16306</strain>
    </source>
</reference>
<dbReference type="SUPFAM" id="SSF53335">
    <property type="entry name" value="S-adenosyl-L-methionine-dependent methyltransferases"/>
    <property type="match status" value="1"/>
</dbReference>
<dbReference type="GO" id="GO:0032259">
    <property type="term" value="P:methylation"/>
    <property type="evidence" value="ECO:0007669"/>
    <property type="project" value="UniProtKB-KW"/>
</dbReference>
<dbReference type="Proteomes" id="UP001596022">
    <property type="component" value="Unassembled WGS sequence"/>
</dbReference>
<dbReference type="CDD" id="cd02440">
    <property type="entry name" value="AdoMet_MTases"/>
    <property type="match status" value="1"/>
</dbReference>
<dbReference type="GO" id="GO:0008168">
    <property type="term" value="F:methyltransferase activity"/>
    <property type="evidence" value="ECO:0007669"/>
    <property type="project" value="UniProtKB-KW"/>
</dbReference>
<protein>
    <submittedName>
        <fullName evidence="5">Class I SAM-dependent methyltransferase</fullName>
        <ecNumber evidence="5">2.1.1.-</ecNumber>
    </submittedName>
</protein>
<evidence type="ECO:0000313" key="5">
    <source>
        <dbReference type="EMBL" id="MFC4617988.1"/>
    </source>
</evidence>
<dbReference type="PANTHER" id="PTHR43591">
    <property type="entry name" value="METHYLTRANSFERASE"/>
    <property type="match status" value="1"/>
</dbReference>
<keyword evidence="1 5" id="KW-0489">Methyltransferase</keyword>
<dbReference type="EMBL" id="JBHSFW010000001">
    <property type="protein sequence ID" value="MFC4617988.1"/>
    <property type="molecule type" value="Genomic_DNA"/>
</dbReference>
<keyword evidence="2 5" id="KW-0808">Transferase</keyword>
<evidence type="ECO:0000259" key="4">
    <source>
        <dbReference type="Pfam" id="PF13649"/>
    </source>
</evidence>
<dbReference type="InterPro" id="IPR029063">
    <property type="entry name" value="SAM-dependent_MTases_sf"/>
</dbReference>
<keyword evidence="3" id="KW-0949">S-adenosyl-L-methionine</keyword>
<gene>
    <name evidence="5" type="ORF">ACFO4N_04495</name>
</gene>
<evidence type="ECO:0000256" key="3">
    <source>
        <dbReference type="ARBA" id="ARBA00022691"/>
    </source>
</evidence>
<dbReference type="InterPro" id="IPR023576">
    <property type="entry name" value="UbiE/COQ5_MeTrFase_CS"/>
</dbReference>
<dbReference type="PROSITE" id="PS01184">
    <property type="entry name" value="UBIE_2"/>
    <property type="match status" value="1"/>
</dbReference>
<sequence length="239" mass="26724">MDDKRYLNFLAKFGISSAHPGGMPLTKALLETVPFQQTDRVLDIGCGTGETSIYLAKQYGCEVIGCDLHPGMVAHARNHVAREQAPVQIIQGDAEQLPFPADSFDKIISESVTVFTNIDLSLKEYKRVLKPGGVLIDLEMTAERPFSFQEEEEVKAVYGIARVLTKLDWLEALYHVGFRRLNANTGNDFLRAEADLPNASSFELTEGIDAEAFETWLSHIQLMEKYRSSLSYRIYTAVA</sequence>